<organism evidence="1 2">
    <name type="scientific">Diachasmimorpha longicaudata entomopoxvirus</name>
    <dbReference type="NCBI Taxonomy" id="109981"/>
    <lineage>
        <taxon>Viruses</taxon>
        <taxon>Varidnaviria</taxon>
        <taxon>Bamfordvirae</taxon>
        <taxon>Nucleocytoviricota</taxon>
        <taxon>Pokkesviricetes</taxon>
        <taxon>Chitovirales</taxon>
        <taxon>Poxviridae</taxon>
        <taxon>Entomopoxvirinae</taxon>
        <taxon>Epsilonentomopoxvirus</taxon>
        <taxon>Epsilonentomopoxvirus dlongicaudata</taxon>
        <taxon>Diachasmimorpha entomopoxvirus</taxon>
    </lineage>
</organism>
<protein>
    <submittedName>
        <fullName evidence="1">Uncharacterized protein</fullName>
    </submittedName>
</protein>
<dbReference type="EMBL" id="KR095315">
    <property type="protein sequence ID" value="AKS26465.1"/>
    <property type="molecule type" value="Genomic_DNA"/>
</dbReference>
<evidence type="ECO:0000313" key="1">
    <source>
        <dbReference type="EMBL" id="AKS26465.1"/>
    </source>
</evidence>
<proteinExistence type="predicted"/>
<sequence length="292" mass="34581">MSLIKVINEKIITKLHRIERFQNTSILLTGTYFVPYIKLQTLAAIFQKSTESIKLFFLQLDQREVKMFCKENYTTIESVFFLLKEYPYPEFEDFLTKKILPLLFIQQIEDRKALGIFIKETPICYKPLPLGYIFYPKNKDQDEDWDEDEDQGEDEKLDSQLLLESLKTHEAKFQSKIAEFQSKIVKPKSKIVKTPEVYWTYLILYKKDRGYYFFTGYMSSFNNILRGSKITTIFKLKLKNATTCLSELRHIARARYGGEDDFRIRGNHFFPISSTAFENVKKIMDRLAEKYG</sequence>
<accession>A0A7R5WFG9</accession>
<gene>
    <name evidence="1" type="ORF">DLEV_174</name>
</gene>
<reference evidence="1 2" key="1">
    <citation type="submission" date="2015-04" db="EMBL/GenBank/DDBJ databases">
        <title>Diachasmimorpha longicaudata entomopoxvirus genome.</title>
        <authorList>
            <person name="Coffman K.A."/>
            <person name="Burke G.R."/>
        </authorList>
    </citation>
    <scope>NUCLEOTIDE SEQUENCE [LARGE SCALE GENOMIC DNA]</scope>
</reference>
<evidence type="ECO:0000313" key="2">
    <source>
        <dbReference type="Proteomes" id="UP000593702"/>
    </source>
</evidence>
<name>A0A7R5WFG9_9POXV</name>
<dbReference type="Proteomes" id="UP000593702">
    <property type="component" value="Segment"/>
</dbReference>
<keyword evidence="2" id="KW-1185">Reference proteome</keyword>